<proteinExistence type="predicted"/>
<gene>
    <name evidence="1" type="ORF">OZSIB_0213</name>
</gene>
<evidence type="ECO:0000313" key="1">
    <source>
        <dbReference type="EMBL" id="RCK79342.1"/>
    </source>
</evidence>
<comment type="caution">
    <text evidence="1">The sequence shown here is derived from an EMBL/GenBank/DDBJ whole genome shotgun (WGS) entry which is preliminary data.</text>
</comment>
<sequence length="43" mass="5089">MGTMEERLLMVWPITVELAKLTGYSVGERRLQRDVVRLTKRQK</sequence>
<name>A0A367ZPN6_9BACT</name>
<reference evidence="1 2" key="1">
    <citation type="submission" date="2018-05" db="EMBL/GenBank/DDBJ databases">
        <title>A metagenomic window into the 2 km-deep terrestrial subsurface aquifer revealed taxonomically and functionally diverse microbial community comprising novel uncultured bacterial lineages.</title>
        <authorList>
            <person name="Kadnikov V.V."/>
            <person name="Mardanov A.V."/>
            <person name="Beletsky A.V."/>
            <person name="Banks D."/>
            <person name="Pimenov N.V."/>
            <person name="Frank Y.A."/>
            <person name="Karnachuk O.V."/>
            <person name="Ravin N.V."/>
        </authorList>
    </citation>
    <scope>NUCLEOTIDE SEQUENCE [LARGE SCALE GENOMIC DNA]</scope>
    <source>
        <strain evidence="1">BY5</strain>
    </source>
</reference>
<evidence type="ECO:0000313" key="2">
    <source>
        <dbReference type="Proteomes" id="UP000252355"/>
    </source>
</evidence>
<dbReference type="AlphaFoldDB" id="A0A367ZPN6"/>
<dbReference type="EMBL" id="QOQW01000014">
    <property type="protein sequence ID" value="RCK79342.1"/>
    <property type="molecule type" value="Genomic_DNA"/>
</dbReference>
<dbReference type="Proteomes" id="UP000252355">
    <property type="component" value="Unassembled WGS sequence"/>
</dbReference>
<protein>
    <submittedName>
        <fullName evidence="1">Uncharacterized protein</fullName>
    </submittedName>
</protein>
<organism evidence="1 2">
    <name type="scientific">Candidatus Ozemobacter sibiricus</name>
    <dbReference type="NCBI Taxonomy" id="2268124"/>
    <lineage>
        <taxon>Bacteria</taxon>
        <taxon>Candidatus Ozemobacteria</taxon>
        <taxon>Candidatus Ozemobacterales</taxon>
        <taxon>Candidatus Ozemobacteraceae</taxon>
        <taxon>Candidatus Ozemobacter</taxon>
    </lineage>
</organism>
<accession>A0A367ZPN6</accession>